<dbReference type="InterPro" id="IPR036116">
    <property type="entry name" value="FN3_sf"/>
</dbReference>
<dbReference type="EMBL" id="FQVU01000001">
    <property type="protein sequence ID" value="SHF64420.1"/>
    <property type="molecule type" value="Genomic_DNA"/>
</dbReference>
<dbReference type="InterPro" id="IPR016047">
    <property type="entry name" value="M23ase_b-sheet_dom"/>
</dbReference>
<feature type="domain" description="Fibronectin type-III" evidence="4">
    <location>
        <begin position="270"/>
        <end position="373"/>
    </location>
</feature>
<dbReference type="InterPro" id="IPR013783">
    <property type="entry name" value="Ig-like_fold"/>
</dbReference>
<dbReference type="InterPro" id="IPR003961">
    <property type="entry name" value="FN3_dom"/>
</dbReference>
<dbReference type="OrthoDB" id="1099523at2"/>
<dbReference type="InterPro" id="IPR011055">
    <property type="entry name" value="Dup_hybrid_motif"/>
</dbReference>
<proteinExistence type="predicted"/>
<keyword evidence="2" id="KW-0119">Carbohydrate metabolism</keyword>
<keyword evidence="6" id="KW-1185">Reference proteome</keyword>
<reference evidence="5 6" key="1">
    <citation type="submission" date="2016-11" db="EMBL/GenBank/DDBJ databases">
        <authorList>
            <person name="Jaros S."/>
            <person name="Januszkiewicz K."/>
            <person name="Wedrychowicz H."/>
        </authorList>
    </citation>
    <scope>NUCLEOTIDE SEQUENCE [LARGE SCALE GENOMIC DNA]</scope>
    <source>
        <strain evidence="5 6">DSM 45627</strain>
    </source>
</reference>
<organism evidence="5 6">
    <name type="scientific">Jatrophihabitans endophyticus</name>
    <dbReference type="NCBI Taxonomy" id="1206085"/>
    <lineage>
        <taxon>Bacteria</taxon>
        <taxon>Bacillati</taxon>
        <taxon>Actinomycetota</taxon>
        <taxon>Actinomycetes</taxon>
        <taxon>Jatrophihabitantales</taxon>
        <taxon>Jatrophihabitantaceae</taxon>
        <taxon>Jatrophihabitans</taxon>
    </lineage>
</organism>
<protein>
    <submittedName>
        <fullName evidence="5">Peptidase family M23</fullName>
    </submittedName>
</protein>
<dbReference type="Gene3D" id="2.60.40.10">
    <property type="entry name" value="Immunoglobulins"/>
    <property type="match status" value="1"/>
</dbReference>
<keyword evidence="3" id="KW-0732">Signal</keyword>
<keyword evidence="1" id="KW-0326">Glycosidase</keyword>
<accession>A0A1M5DBV9</accession>
<dbReference type="GO" id="GO:0016798">
    <property type="term" value="F:hydrolase activity, acting on glycosyl bonds"/>
    <property type="evidence" value="ECO:0007669"/>
    <property type="project" value="UniProtKB-KW"/>
</dbReference>
<dbReference type="CDD" id="cd12797">
    <property type="entry name" value="M23_peptidase"/>
    <property type="match status" value="1"/>
</dbReference>
<dbReference type="PANTHER" id="PTHR21666:SF270">
    <property type="entry name" value="MUREIN HYDROLASE ACTIVATOR ENVC"/>
    <property type="match status" value="1"/>
</dbReference>
<dbReference type="PROSITE" id="PS50853">
    <property type="entry name" value="FN3"/>
    <property type="match status" value="1"/>
</dbReference>
<gene>
    <name evidence="5" type="ORF">SAMN05443575_0525</name>
</gene>
<dbReference type="Pfam" id="PF00041">
    <property type="entry name" value="fn3"/>
    <property type="match status" value="1"/>
</dbReference>
<dbReference type="Gene3D" id="2.70.70.10">
    <property type="entry name" value="Glucose Permease (Domain IIA)"/>
    <property type="match status" value="1"/>
</dbReference>
<dbReference type="Pfam" id="PF01551">
    <property type="entry name" value="Peptidase_M23"/>
    <property type="match status" value="1"/>
</dbReference>
<evidence type="ECO:0000313" key="5">
    <source>
        <dbReference type="EMBL" id="SHF64420.1"/>
    </source>
</evidence>
<dbReference type="SUPFAM" id="SSF51261">
    <property type="entry name" value="Duplicated hybrid motif"/>
    <property type="match status" value="1"/>
</dbReference>
<dbReference type="Proteomes" id="UP000186132">
    <property type="component" value="Unassembled WGS sequence"/>
</dbReference>
<dbReference type="PANTHER" id="PTHR21666">
    <property type="entry name" value="PEPTIDASE-RELATED"/>
    <property type="match status" value="1"/>
</dbReference>
<evidence type="ECO:0000313" key="6">
    <source>
        <dbReference type="Proteomes" id="UP000186132"/>
    </source>
</evidence>
<keyword evidence="1" id="KW-0378">Hydrolase</keyword>
<dbReference type="CDD" id="cd00063">
    <property type="entry name" value="FN3"/>
    <property type="match status" value="1"/>
</dbReference>
<dbReference type="GO" id="GO:0004222">
    <property type="term" value="F:metalloendopeptidase activity"/>
    <property type="evidence" value="ECO:0007669"/>
    <property type="project" value="TreeGrafter"/>
</dbReference>
<dbReference type="InterPro" id="IPR050570">
    <property type="entry name" value="Cell_wall_metabolism_enzyme"/>
</dbReference>
<dbReference type="GO" id="GO:0000272">
    <property type="term" value="P:polysaccharide catabolic process"/>
    <property type="evidence" value="ECO:0007669"/>
    <property type="project" value="UniProtKB-KW"/>
</dbReference>
<dbReference type="AlphaFoldDB" id="A0A1M5DBV9"/>
<feature type="chain" id="PRO_5039449399" evidence="3">
    <location>
        <begin position="34"/>
        <end position="373"/>
    </location>
</feature>
<dbReference type="SUPFAM" id="SSF49265">
    <property type="entry name" value="Fibronectin type III"/>
    <property type="match status" value="1"/>
</dbReference>
<dbReference type="RefSeq" id="WP_073385519.1">
    <property type="nucleotide sequence ID" value="NZ_FQVU01000001.1"/>
</dbReference>
<evidence type="ECO:0000256" key="3">
    <source>
        <dbReference type="SAM" id="SignalP"/>
    </source>
</evidence>
<feature type="signal peptide" evidence="3">
    <location>
        <begin position="1"/>
        <end position="33"/>
    </location>
</feature>
<name>A0A1M5DBV9_9ACTN</name>
<keyword evidence="2" id="KW-0624">Polysaccharide degradation</keyword>
<evidence type="ECO:0000256" key="2">
    <source>
        <dbReference type="ARBA" id="ARBA00023326"/>
    </source>
</evidence>
<sequence>MPTRAPIMSRRTRTTRIPWRGPLALLAAAPLAAAVFTAPSGVSSTAGARPAPRAATAVPAAPAAVLAAASAGTSAGHPYSDPVWYPLQVEAKIDCVRDNPGCPNGHKFWGIDMSPTGQEHKPSNAKVLAMGAGVMHIADAHGDKCTPTTKSSFGTEVWIDHGGGVISRYGHLSRIIGHAGDLVRAGQAIGVVGDTGKASNCGRNFYTDFNVKHHHYGGDGAQLKRLKTCGTSGAVTYPNAVTRYSIFNDVPKRTVLPAPAGGTRCYPTTAPATPRKAGGVTLKRSGSQQLTVRWKAPARSQRVTSVLVELSTYHPTKHRYDVPWNHKFVSLRPGTTAQKFGKLIKNRNYRARVSFHNAAGWSRYGTWVVAKTR</sequence>
<evidence type="ECO:0000259" key="4">
    <source>
        <dbReference type="PROSITE" id="PS50853"/>
    </source>
</evidence>
<evidence type="ECO:0000256" key="1">
    <source>
        <dbReference type="ARBA" id="ARBA00023295"/>
    </source>
</evidence>